<dbReference type="InterPro" id="IPR006693">
    <property type="entry name" value="AB_hydrolase_lipase"/>
</dbReference>
<keyword evidence="5" id="KW-1185">Reference proteome</keyword>
<evidence type="ECO:0000256" key="1">
    <source>
        <dbReference type="SAM" id="MobiDB-lite"/>
    </source>
</evidence>
<feature type="transmembrane region" description="Helical" evidence="2">
    <location>
        <begin position="16"/>
        <end position="37"/>
    </location>
</feature>
<feature type="domain" description="Partial AB-hydrolase lipase" evidence="3">
    <location>
        <begin position="75"/>
        <end position="116"/>
    </location>
</feature>
<keyword evidence="2" id="KW-0472">Membrane</keyword>
<feature type="compositionally biased region" description="Low complexity" evidence="1">
    <location>
        <begin position="200"/>
        <end position="210"/>
    </location>
</feature>
<evidence type="ECO:0000256" key="2">
    <source>
        <dbReference type="SAM" id="Phobius"/>
    </source>
</evidence>
<dbReference type="OrthoDB" id="9974421at2759"/>
<sequence>MEVPIIGRLRISEYQALIIGLIFLFLESLLRFATFWLPRSIEQYFRNESQRLFSMIFKDERTHHVKLLQHAESFKELVKYWGDYPVEEHIVKTQDHYLLGIQRIPNGRNIPVNEGSIQTKPNERTRRDKMSGFRHEDDGWPPTQNPENVESVFKRCGVPLLAIRHHSEDETFTGDSNAGMSSSSRNTKTSTKKFGRSKSDGSSKNSRSFSPTGHRESKSQKQSKNTRRTEAPSSKSATQQNAGYTKPVVLLYHGLMTCSEIWVCNYEYENRLACLLADAGYDVWF</sequence>
<evidence type="ECO:0000313" key="5">
    <source>
        <dbReference type="Proteomes" id="UP000789342"/>
    </source>
</evidence>
<dbReference type="Proteomes" id="UP000789342">
    <property type="component" value="Unassembled WGS sequence"/>
</dbReference>
<name>A0A9N9EKZ8_9GLOM</name>
<evidence type="ECO:0000259" key="3">
    <source>
        <dbReference type="Pfam" id="PF04083"/>
    </source>
</evidence>
<keyword evidence="2" id="KW-0812">Transmembrane</keyword>
<dbReference type="Pfam" id="PF04083">
    <property type="entry name" value="Abhydro_lipase"/>
    <property type="match status" value="1"/>
</dbReference>
<dbReference type="EMBL" id="CAJVPV010014374">
    <property type="protein sequence ID" value="CAG8684363.1"/>
    <property type="molecule type" value="Genomic_DNA"/>
</dbReference>
<accession>A0A9N9EKZ8</accession>
<feature type="compositionally biased region" description="Polar residues" evidence="1">
    <location>
        <begin position="231"/>
        <end position="240"/>
    </location>
</feature>
<dbReference type="PANTHER" id="PTHR11005">
    <property type="entry name" value="LYSOSOMAL ACID LIPASE-RELATED"/>
    <property type="match status" value="1"/>
</dbReference>
<keyword evidence="2" id="KW-1133">Transmembrane helix</keyword>
<organism evidence="4 5">
    <name type="scientific">Acaulospora morrowiae</name>
    <dbReference type="NCBI Taxonomy" id="94023"/>
    <lineage>
        <taxon>Eukaryota</taxon>
        <taxon>Fungi</taxon>
        <taxon>Fungi incertae sedis</taxon>
        <taxon>Mucoromycota</taxon>
        <taxon>Glomeromycotina</taxon>
        <taxon>Glomeromycetes</taxon>
        <taxon>Diversisporales</taxon>
        <taxon>Acaulosporaceae</taxon>
        <taxon>Acaulospora</taxon>
    </lineage>
</organism>
<comment type="caution">
    <text evidence="4">The sequence shown here is derived from an EMBL/GenBank/DDBJ whole genome shotgun (WGS) entry which is preliminary data.</text>
</comment>
<feature type="compositionally biased region" description="Basic and acidic residues" evidence="1">
    <location>
        <begin position="121"/>
        <end position="138"/>
    </location>
</feature>
<evidence type="ECO:0000313" key="4">
    <source>
        <dbReference type="EMBL" id="CAG8684363.1"/>
    </source>
</evidence>
<dbReference type="Gene3D" id="3.40.50.1820">
    <property type="entry name" value="alpha/beta hydrolase"/>
    <property type="match status" value="1"/>
</dbReference>
<feature type="region of interest" description="Disordered" evidence="1">
    <location>
        <begin position="109"/>
        <end position="149"/>
    </location>
</feature>
<reference evidence="4" key="1">
    <citation type="submission" date="2021-06" db="EMBL/GenBank/DDBJ databases">
        <authorList>
            <person name="Kallberg Y."/>
            <person name="Tangrot J."/>
            <person name="Rosling A."/>
        </authorList>
    </citation>
    <scope>NUCLEOTIDE SEQUENCE</scope>
    <source>
        <strain evidence="4">CL551</strain>
    </source>
</reference>
<dbReference type="GO" id="GO:0006629">
    <property type="term" value="P:lipid metabolic process"/>
    <property type="evidence" value="ECO:0007669"/>
    <property type="project" value="InterPro"/>
</dbReference>
<feature type="region of interest" description="Disordered" evidence="1">
    <location>
        <begin position="169"/>
        <end position="240"/>
    </location>
</feature>
<feature type="non-terminal residue" evidence="4">
    <location>
        <position position="1"/>
    </location>
</feature>
<dbReference type="SUPFAM" id="SSF53474">
    <property type="entry name" value="alpha/beta-Hydrolases"/>
    <property type="match status" value="1"/>
</dbReference>
<protein>
    <submittedName>
        <fullName evidence="4">13154_t:CDS:1</fullName>
    </submittedName>
</protein>
<dbReference type="InterPro" id="IPR029058">
    <property type="entry name" value="AB_hydrolase_fold"/>
</dbReference>
<gene>
    <name evidence="4" type="ORF">AMORRO_LOCUS11397</name>
</gene>
<proteinExistence type="predicted"/>
<dbReference type="AlphaFoldDB" id="A0A9N9EKZ8"/>